<comment type="caution">
    <text evidence="3">The sequence shown here is derived from an EMBL/GenBank/DDBJ whole genome shotgun (WGS) entry which is preliminary data.</text>
</comment>
<feature type="region of interest" description="Disordered" evidence="1">
    <location>
        <begin position="291"/>
        <end position="321"/>
    </location>
</feature>
<dbReference type="Gene3D" id="1.25.10.10">
    <property type="entry name" value="Leucine-rich Repeat Variant"/>
    <property type="match status" value="1"/>
</dbReference>
<sequence length="1230" mass="145500">MKTSVQTPSEEDFYEFEDLVKRLLRSDNIIRDKAEEQYHHYLNDDPNFCLQFLLSMLTFSENNDVIVLSLVLLRRSIVSEFDSVWYKCNEHTQNTIQETLFEEYYNQKTFIFKKLLIDILIAVDEQLSQPIENENETGLKELLTFLFEIIKTNSGDDLQIFMYTLKEMCTYQSQQLNTKVEEISKIFSTSLFNETTLILKQYTINAVCSYIPLLSETNQEEYNCLIPVILETIWVFIKNEELDFSINCLSELIILATMTIEPFKNQLELMLTNMINIFHYQEKEKHYNDNYINNNNYTNNNNNNNNINDNDDPYSDSDDEDGSKMLSIELLITLLETSPETILQCNNYLNEILICIITLFSKSKTNDKIINFRGVTLFERALLAIGGEHIIQELEKIVPELLKYNPLNYKMPILKIYELLFEGIKFRKFPEFKFIVKLISTFLNDRNVKIILQTIDTIEQLLMNSSLIKFSNDFFDLCSLILQNLLPLLKSENEIIKYNVFLCLKNFFISKKKKNKEFKEFLFKKFYKIILDNILIMNTNFDNQLISQNKQNFSIKEEKINLLIIITKSYPQFFLQDYYKEIMILMKNLLENLLLEKNLKIKLNDFKWKIINYLIIIENNFHMEQFNNNIQDIIEIIIQIQEQDLIIDKGNSNSNSNSNSNELIYNLNDPQILNILKTWSKIISLFSEKSLPYLESLILLLLQIISQKIDYIIIDDNLVNNDNNLNSLNNDDFFPSKEIIQMDGKLILIHFFTIKCILKSLKILNSLILNSNKYIIKYSEKILKIILFLISFRYNEKIRKRGTLLIGNFFTAIKKSIEDNDDDDDEDEDENFFDNENLNIFYLNSLNELINSIKIEKKRKIVNLKLITISELIDSFGEILNKNELIFIGEIIANEINNNTNRKDTLIKKMKNKININYYQSKMEIENQIFESIYQIINSLFEKNMDHFFPIFHKSILNYYFDLTKPFNDPNYSQISFFVLCSIILHGEHQHFELCWENIMNDSIEWLQTKELHVIQAVAYTIGISAQKNQDFRLHAFEANINQLFNLLLQTIQSLHQSKKLLIQNFDNDEILRTNDHLISSIGKICYYYSFPYYSQSPLPLTSSSSSSSLESSHSLKKLPRITFNEIAPIWLNLLPIQIDHEEAKWNNEILTLYIQKNNQIILGENNSNLSKIFQIFTFSYGTNMINLETLDFIIVFFKKFKNQLELNQEIFKEFDNHLIEKLYQIWENF</sequence>
<evidence type="ECO:0000259" key="2">
    <source>
        <dbReference type="Pfam" id="PF25780"/>
    </source>
</evidence>
<organism evidence="3 4">
    <name type="scientific">Anaeramoeba flamelloides</name>
    <dbReference type="NCBI Taxonomy" id="1746091"/>
    <lineage>
        <taxon>Eukaryota</taxon>
        <taxon>Metamonada</taxon>
        <taxon>Anaeramoebidae</taxon>
        <taxon>Anaeramoeba</taxon>
    </lineage>
</organism>
<dbReference type="Proteomes" id="UP001146793">
    <property type="component" value="Unassembled WGS sequence"/>
</dbReference>
<dbReference type="InterPro" id="IPR011989">
    <property type="entry name" value="ARM-like"/>
</dbReference>
<evidence type="ECO:0000313" key="4">
    <source>
        <dbReference type="Proteomes" id="UP001146793"/>
    </source>
</evidence>
<dbReference type="GO" id="GO:0003677">
    <property type="term" value="F:DNA binding"/>
    <property type="evidence" value="ECO:0007669"/>
    <property type="project" value="UniProtKB-KW"/>
</dbReference>
<evidence type="ECO:0000313" key="3">
    <source>
        <dbReference type="EMBL" id="KAJ3425373.1"/>
    </source>
</evidence>
<dbReference type="InterPro" id="IPR057672">
    <property type="entry name" value="TPR_IPO4/5"/>
</dbReference>
<dbReference type="InterPro" id="IPR016024">
    <property type="entry name" value="ARM-type_fold"/>
</dbReference>
<feature type="domain" description="IPO4/5-like TPR repeats" evidence="2">
    <location>
        <begin position="134"/>
        <end position="268"/>
    </location>
</feature>
<dbReference type="Pfam" id="PF25780">
    <property type="entry name" value="TPR_IPO5"/>
    <property type="match status" value="1"/>
</dbReference>
<gene>
    <name evidence="3" type="ORF">M0812_27811</name>
</gene>
<keyword evidence="3" id="KW-0238">DNA-binding</keyword>
<dbReference type="EMBL" id="JANTQA010000070">
    <property type="protein sequence ID" value="KAJ3425373.1"/>
    <property type="molecule type" value="Genomic_DNA"/>
</dbReference>
<name>A0AAV7YCV8_9EUKA</name>
<feature type="compositionally biased region" description="Acidic residues" evidence="1">
    <location>
        <begin position="309"/>
        <end position="321"/>
    </location>
</feature>
<dbReference type="SUPFAM" id="SSF48371">
    <property type="entry name" value="ARM repeat"/>
    <property type="match status" value="2"/>
</dbReference>
<reference evidence="3" key="1">
    <citation type="submission" date="2022-08" db="EMBL/GenBank/DDBJ databases">
        <title>Novel sulphate-reducing endosymbionts in the free-living metamonad Anaeramoeba.</title>
        <authorList>
            <person name="Jerlstrom-Hultqvist J."/>
            <person name="Cepicka I."/>
            <person name="Gallot-Lavallee L."/>
            <person name="Salas-Leiva D."/>
            <person name="Curtis B.A."/>
            <person name="Zahonova K."/>
            <person name="Pipaliya S."/>
            <person name="Dacks J."/>
            <person name="Roger A.J."/>
        </authorList>
    </citation>
    <scope>NUCLEOTIDE SEQUENCE</scope>
    <source>
        <strain evidence="3">Busselton2</strain>
    </source>
</reference>
<accession>A0AAV7YCV8</accession>
<feature type="compositionally biased region" description="Low complexity" evidence="1">
    <location>
        <begin position="291"/>
        <end position="308"/>
    </location>
</feature>
<evidence type="ECO:0000256" key="1">
    <source>
        <dbReference type="SAM" id="MobiDB-lite"/>
    </source>
</evidence>
<proteinExistence type="predicted"/>
<protein>
    <submittedName>
        <fullName evidence="3">DNA-binding protein k10</fullName>
    </submittedName>
</protein>
<dbReference type="AlphaFoldDB" id="A0AAV7YCV8"/>